<keyword evidence="6" id="KW-0343">GTPase activation</keyword>
<feature type="repeat" description="NHL" evidence="11">
    <location>
        <begin position="1009"/>
        <end position="1052"/>
    </location>
</feature>
<evidence type="ECO:0000256" key="7">
    <source>
        <dbReference type="ARBA" id="ARBA00022490"/>
    </source>
</evidence>
<evidence type="ECO:0000256" key="2">
    <source>
        <dbReference type="ARBA" id="ARBA00004240"/>
    </source>
</evidence>
<keyword evidence="7" id="KW-0963">Cytoplasm</keyword>
<evidence type="ECO:0000256" key="8">
    <source>
        <dbReference type="ARBA" id="ARBA00022737"/>
    </source>
</evidence>
<dbReference type="InterPro" id="IPR011042">
    <property type="entry name" value="6-blade_b-propeller_TolB-like"/>
</dbReference>
<dbReference type="Pfam" id="PF19533">
    <property type="entry name" value="Rab3-GAP_cat_C"/>
    <property type="match status" value="1"/>
</dbReference>
<evidence type="ECO:0000256" key="11">
    <source>
        <dbReference type="PROSITE-ProRule" id="PRU00504"/>
    </source>
</evidence>
<dbReference type="AlphaFoldDB" id="A0A819Z4J8"/>
<dbReference type="GO" id="GO:0005783">
    <property type="term" value="C:endoplasmic reticulum"/>
    <property type="evidence" value="ECO:0007669"/>
    <property type="project" value="UniProtKB-SubCell"/>
</dbReference>
<evidence type="ECO:0000259" key="12">
    <source>
        <dbReference type="Pfam" id="PF13890"/>
    </source>
</evidence>
<dbReference type="EMBL" id="CAJOBO010000217">
    <property type="protein sequence ID" value="CAF4165333.1"/>
    <property type="molecule type" value="Genomic_DNA"/>
</dbReference>
<dbReference type="InterPro" id="IPR026147">
    <property type="entry name" value="Rab3GAP1_conserved"/>
</dbReference>
<evidence type="ECO:0000256" key="4">
    <source>
        <dbReference type="ARBA" id="ARBA00008856"/>
    </source>
</evidence>
<feature type="repeat" description="NHL" evidence="11">
    <location>
        <begin position="1157"/>
        <end position="1187"/>
    </location>
</feature>
<evidence type="ECO:0000256" key="1">
    <source>
        <dbReference type="ARBA" id="ARBA00004222"/>
    </source>
</evidence>
<dbReference type="GO" id="GO:0005794">
    <property type="term" value="C:Golgi apparatus"/>
    <property type="evidence" value="ECO:0007669"/>
    <property type="project" value="UniProtKB-SubCell"/>
</dbReference>
<evidence type="ECO:0000256" key="10">
    <source>
        <dbReference type="ARBA" id="ARBA00023034"/>
    </source>
</evidence>
<feature type="domain" description="Rab3GAP catalytic subunit conserved" evidence="12">
    <location>
        <begin position="565"/>
        <end position="719"/>
    </location>
</feature>
<keyword evidence="10" id="KW-0333">Golgi apparatus</keyword>
<organism evidence="14 15">
    <name type="scientific">Rotaria socialis</name>
    <dbReference type="NCBI Taxonomy" id="392032"/>
    <lineage>
        <taxon>Eukaryota</taxon>
        <taxon>Metazoa</taxon>
        <taxon>Spiralia</taxon>
        <taxon>Gnathifera</taxon>
        <taxon>Rotifera</taxon>
        <taxon>Eurotatoria</taxon>
        <taxon>Bdelloidea</taxon>
        <taxon>Philodinida</taxon>
        <taxon>Philodinidae</taxon>
        <taxon>Rotaria</taxon>
    </lineage>
</organism>
<feature type="domain" description="Rab3GAP catalytic subunit C-terminal" evidence="13">
    <location>
        <begin position="760"/>
        <end position="904"/>
    </location>
</feature>
<sequence>MTTTKEEEDIFEIVDYTTASDWERFIARIEEILSDWKLNGPETSNTEVDFTDGEWIERNEALEFGDRSYTISHFSLQVPESNSTVTTDNNPQMTTSVSIEKQAFVPPRAMADMMSRRNDFPSRSPYLSHWYGLREFLILSPKRNTDPIADESRANILLSSTAIAVSNVGCNVPIFIRVQHEWRNMFIGLCEGSGLRTHFNVCNLKNAPHQYRHLAGLLEIFKSKLGSHIPNDIVIMVAVRFTYVLRDFESTVSRQVLPRDETGMPILTNLPFGSIHDPVSGLHLSCTWPIFSEEVVTENDDCNDFDPLLSQQWAIGVTLLEELPVLLSDAVQEYLNLSTKRETIEQLLGKFQTADEIPNASMNMSDPIKRISDSRTQQYWTSISSSISNTTSRLRVNIFNPPLPPNVVEKTIEYLFNESATVERRRSIVNELPNDTERIRQLKSVPKDSFVYRVVVCFTAICSLPSINRLRSIAHLWFDIVQELRTCWETGKMIPGLESGSPNLSFSKFYQNLQMLNCCIEHRVRHENDSTTTTVDNPIEPDEDGDQFFECSSNISSSKSNLTELQPEGRLKPCGDLKLLNSNEILYVPVTQECPPATEDMLDEQTAILTSLGSGEDATLLRAKMQSRSLLSDMESFKAANPLGTIEDFVRWYSPRDWIETEEVDADGNIQKHYSLSPRMQLPDNLWVEVWQQARPIPVRRQKRLFDDGKEAEKILQKLSSLSPGEILEQLIPVLLHTVYDRIAKEIEEMEESNAIAFLETLNAKEVLIVKGREERKKKLQQDFIICLTSVEQYICRFKSFKEKLFSPDLNHKEKEEMIKVVTELHTRPEIPVKAAAHGRLGKRLASLFTKTKPTTNQVNNDSTEVKNQFMTPAGKEYILRASIARPSNLRSRQSPQRIISSLQNFLTGSTRKRPAFINTDKENLPLTVDSEIPTKQSRVALGSALIDNNLFNSIPYSPPEDFIIKAVDPWSPIEPDQIHLTPAHDRRASNRSETRYKNGSFRQVLKWVRSLGQYGDGNNAFREPNSVAWLECGKLAVVDTNAHCIKVFDSETGHFEYSFGRGRTIGCQNLLYPYRIAVVPGGDDQLVVIQRHPRPQIHVFSAKGEFIRRFGQHLEKPRALTVDQSRRIIVIESQLQKLHIFSLEGKILSLFNLSEQLQFPTSICSNNHEIFISDNHLHSIKVFSYNGQLLREIKEANYITYPTNIKLNSLGQLITIDNHQGLNITVYDDYQQKKRLGAYTARICHSQILDVAIQPKQNILHLASKDYRVYTYQLPL</sequence>
<comment type="caution">
    <text evidence="14">The sequence shown here is derived from an EMBL/GenBank/DDBJ whole genome shotgun (WGS) entry which is preliminary data.</text>
</comment>
<dbReference type="Gene3D" id="2.120.10.30">
    <property type="entry name" value="TolB, C-terminal domain"/>
    <property type="match status" value="1"/>
</dbReference>
<keyword evidence="9" id="KW-0256">Endoplasmic reticulum</keyword>
<name>A0A819Z4J8_9BILA</name>
<dbReference type="InterPro" id="IPR045700">
    <property type="entry name" value="Rab3GAP1"/>
</dbReference>
<dbReference type="GO" id="GO:0005096">
    <property type="term" value="F:GTPase activator activity"/>
    <property type="evidence" value="ECO:0007669"/>
    <property type="project" value="UniProtKB-KW"/>
</dbReference>
<evidence type="ECO:0000313" key="15">
    <source>
        <dbReference type="Proteomes" id="UP000663851"/>
    </source>
</evidence>
<protein>
    <recommendedName>
        <fullName evidence="5">Rab3 GTPase-activating protein catalytic subunit</fullName>
    </recommendedName>
</protein>
<dbReference type="Proteomes" id="UP000663851">
    <property type="component" value="Unassembled WGS sequence"/>
</dbReference>
<dbReference type="PANTHER" id="PTHR21422">
    <property type="entry name" value="RAB3 GTPASE-ACTIVATING PROTEIN CATALYTIC SUBUNIT"/>
    <property type="match status" value="1"/>
</dbReference>
<dbReference type="SUPFAM" id="SSF101898">
    <property type="entry name" value="NHL repeat"/>
    <property type="match status" value="1"/>
</dbReference>
<keyword evidence="8" id="KW-0677">Repeat</keyword>
<evidence type="ECO:0000256" key="3">
    <source>
        <dbReference type="ARBA" id="ARBA00004496"/>
    </source>
</evidence>
<dbReference type="InterPro" id="IPR001258">
    <property type="entry name" value="NHL_repeat"/>
</dbReference>
<dbReference type="Pfam" id="PF13890">
    <property type="entry name" value="Rab3-GTPase_cat"/>
    <property type="match status" value="1"/>
</dbReference>
<comment type="subcellular location">
    <subcellularLocation>
        <location evidence="3">Cytoplasm</location>
    </subcellularLocation>
    <subcellularLocation>
        <location evidence="2">Endoplasmic reticulum</location>
    </subcellularLocation>
    <subcellularLocation>
        <location evidence="1">Golgi apparatus</location>
        <location evidence="1">cis-Golgi network</location>
    </subcellularLocation>
</comment>
<evidence type="ECO:0000256" key="6">
    <source>
        <dbReference type="ARBA" id="ARBA00022468"/>
    </source>
</evidence>
<evidence type="ECO:0000313" key="14">
    <source>
        <dbReference type="EMBL" id="CAF4165333.1"/>
    </source>
</evidence>
<dbReference type="PANTHER" id="PTHR21422:SF9">
    <property type="entry name" value="RAB3 GTPASE-ACTIVATING PROTEIN CATALYTIC SUBUNIT"/>
    <property type="match status" value="1"/>
</dbReference>
<dbReference type="InterPro" id="IPR045698">
    <property type="entry name" value="Rab3GAP1_C"/>
</dbReference>
<gene>
    <name evidence="14" type="ORF">HFQ381_LOCUS5241</name>
</gene>
<reference evidence="14" key="1">
    <citation type="submission" date="2021-02" db="EMBL/GenBank/DDBJ databases">
        <authorList>
            <person name="Nowell W R."/>
        </authorList>
    </citation>
    <scope>NUCLEOTIDE SEQUENCE</scope>
</reference>
<comment type="similarity">
    <text evidence="4">Belongs to the Rab3-GAP catalytic subunit family.</text>
</comment>
<evidence type="ECO:0000256" key="5">
    <source>
        <dbReference type="ARBA" id="ARBA00015817"/>
    </source>
</evidence>
<dbReference type="PROSITE" id="PS51125">
    <property type="entry name" value="NHL"/>
    <property type="match status" value="2"/>
</dbReference>
<proteinExistence type="inferred from homology"/>
<evidence type="ECO:0000256" key="9">
    <source>
        <dbReference type="ARBA" id="ARBA00022824"/>
    </source>
</evidence>
<accession>A0A819Z4J8</accession>
<evidence type="ECO:0000259" key="13">
    <source>
        <dbReference type="Pfam" id="PF19533"/>
    </source>
</evidence>